<name>E2BWZ6_HARSA</name>
<keyword evidence="12" id="KW-1185">Reference proteome</keyword>
<feature type="transmembrane region" description="Helical" evidence="10">
    <location>
        <begin position="473"/>
        <end position="497"/>
    </location>
</feature>
<evidence type="ECO:0000256" key="8">
    <source>
        <dbReference type="ARBA" id="ARBA00023170"/>
    </source>
</evidence>
<feature type="transmembrane region" description="Helical" evidence="10">
    <location>
        <begin position="54"/>
        <end position="77"/>
    </location>
</feature>
<keyword evidence="2" id="KW-1003">Cell membrane</keyword>
<feature type="transmembrane region" description="Helical" evidence="10">
    <location>
        <begin position="228"/>
        <end position="248"/>
    </location>
</feature>
<reference evidence="11 12" key="1">
    <citation type="journal article" date="2010" name="Science">
        <title>Genomic comparison of the ants Camponotus floridanus and Harpegnathos saltator.</title>
        <authorList>
            <person name="Bonasio R."/>
            <person name="Zhang G."/>
            <person name="Ye C."/>
            <person name="Mutti N.S."/>
            <person name="Fang X."/>
            <person name="Qin N."/>
            <person name="Donahue G."/>
            <person name="Yang P."/>
            <person name="Li Q."/>
            <person name="Li C."/>
            <person name="Zhang P."/>
            <person name="Huang Z."/>
            <person name="Berger S.L."/>
            <person name="Reinberg D."/>
            <person name="Wang J."/>
            <person name="Liebig J."/>
        </authorList>
    </citation>
    <scope>NUCLEOTIDE SEQUENCE [LARGE SCALE GENOMIC DNA]</scope>
    <source>
        <strain evidence="11 12">R22 G/1</strain>
    </source>
</reference>
<keyword evidence="7 10" id="KW-0472">Membrane</keyword>
<evidence type="ECO:0000256" key="7">
    <source>
        <dbReference type="ARBA" id="ARBA00023136"/>
    </source>
</evidence>
<dbReference type="InterPro" id="IPR004117">
    <property type="entry name" value="7tm6_olfct_rcpt"/>
</dbReference>
<comment type="subcellular location">
    <subcellularLocation>
        <location evidence="1">Cell membrane</location>
        <topology evidence="1">Multi-pass membrane protein</topology>
    </subcellularLocation>
</comment>
<evidence type="ECO:0000256" key="10">
    <source>
        <dbReference type="SAM" id="Phobius"/>
    </source>
</evidence>
<evidence type="ECO:0000256" key="4">
    <source>
        <dbReference type="ARBA" id="ARBA00022692"/>
    </source>
</evidence>
<sequence>MVLLTIFVGKIVNTRFGTAIWKVHINMFNSAYQMIALVFVVIVERCDYKCGWSSTLLCFMAMLFLSAPLIPIILDIVQPLNESRSRVFAVLIKVRLLDQDKYYVPIFCYHIGVVGLGVISMVSIDSMYVAFIVHACSLLTIINRQLEEMTPRLNDERDHLAKFDVPNERALYKRYIECLKKHQLALEFINTFNSAYQMISLVLLLLNGATISVVGVRIVYILDQTKDTVRYSFIIVTMLIQLLIVCYCGQKLMDESQEVVHRAYAAEWYRFSPRLKSLLIITVHRGIVPCGLTAGKMIPLSMTTYAAVSAKGRDRPLDNGKFDMFVLIQAFAFASHRSLSQPLSSRIGDIMLAHVLREYNINRILLSRLGLWPFQSKLARSLLPIFCLLLEMSYYPFEILMFYDHRDDAQMIFESCYQLVITTAFLVRLWNEIWNRDKFQHLYEAMNAHWDVFTDDSEIRILKEYSTVSRKFTIFYATMMYILMSMFVVIPLIPVFLDIVLPLNESRPRILAIDVEFRVDTSEYFTPIFCYTTAIIVVGVSIMVGVDTMHFTCTTHACGLFFIVGEKIENILKAADESKCCGCCRQRNVNATELGLSNERAIYDRYVDCLRKYQHALDHRDIPRFVNILNSTHQTVAVFFLLLIGATLSLIGVRVSIISIDELTEYYRLVYAAEWYTFSPRLKSLMIVTLYRSVVPCSLTAGKMLPLSMTTYAGILTLYEHRSSGKIVFESCYQMVITFAFLIKLLNQLWNRDKFRRMYEIMEHHWNTLTSDLETRVLRDYSDISQKFTKYYASEYA</sequence>
<dbReference type="Proteomes" id="UP000008237">
    <property type="component" value="Unassembled WGS sequence"/>
</dbReference>
<feature type="transmembrane region" description="Helical" evidence="10">
    <location>
        <begin position="636"/>
        <end position="660"/>
    </location>
</feature>
<evidence type="ECO:0000313" key="12">
    <source>
        <dbReference type="Proteomes" id="UP000008237"/>
    </source>
</evidence>
<evidence type="ECO:0000256" key="2">
    <source>
        <dbReference type="ARBA" id="ARBA00022475"/>
    </source>
</evidence>
<dbReference type="GO" id="GO:0007165">
    <property type="term" value="P:signal transduction"/>
    <property type="evidence" value="ECO:0007669"/>
    <property type="project" value="UniProtKB-KW"/>
</dbReference>
<evidence type="ECO:0000256" key="1">
    <source>
        <dbReference type="ARBA" id="ARBA00004651"/>
    </source>
</evidence>
<evidence type="ECO:0000256" key="9">
    <source>
        <dbReference type="ARBA" id="ARBA00023224"/>
    </source>
</evidence>
<dbReference type="InParanoid" id="E2BWZ6"/>
<dbReference type="PANTHER" id="PTHR21137">
    <property type="entry name" value="ODORANT RECEPTOR"/>
    <property type="match status" value="1"/>
</dbReference>
<feature type="transmembrane region" description="Helical" evidence="10">
    <location>
        <begin position="23"/>
        <end position="42"/>
    </location>
</feature>
<keyword evidence="6 10" id="KW-1133">Transmembrane helix</keyword>
<keyword evidence="8 11" id="KW-0675">Receptor</keyword>
<gene>
    <name evidence="11" type="ORF">EAI_11066</name>
</gene>
<proteinExistence type="predicted"/>
<evidence type="ECO:0000256" key="3">
    <source>
        <dbReference type="ARBA" id="ARBA00022606"/>
    </source>
</evidence>
<dbReference type="Pfam" id="PF02949">
    <property type="entry name" value="7tm_6"/>
    <property type="match status" value="2"/>
</dbReference>
<feature type="transmembrane region" description="Helical" evidence="10">
    <location>
        <begin position="102"/>
        <end position="122"/>
    </location>
</feature>
<feature type="transmembrane region" description="Helical" evidence="10">
    <location>
        <begin position="727"/>
        <end position="747"/>
    </location>
</feature>
<keyword evidence="4 10" id="KW-0812">Transmembrane</keyword>
<dbReference type="OrthoDB" id="7696577at2759"/>
<keyword evidence="5" id="KW-0552">Olfaction</keyword>
<accession>E2BWZ6</accession>
<evidence type="ECO:0000313" key="11">
    <source>
        <dbReference type="EMBL" id="EFN79860.1"/>
    </source>
</evidence>
<protein>
    <submittedName>
        <fullName evidence="11">Odorant receptor 22b</fullName>
    </submittedName>
</protein>
<dbReference type="OMA" id="NSAYQMI"/>
<feature type="transmembrane region" description="Helical" evidence="10">
    <location>
        <begin position="201"/>
        <end position="222"/>
    </location>
</feature>
<evidence type="ECO:0000256" key="6">
    <source>
        <dbReference type="ARBA" id="ARBA00022989"/>
    </source>
</evidence>
<dbReference type="GO" id="GO:0004984">
    <property type="term" value="F:olfactory receptor activity"/>
    <property type="evidence" value="ECO:0007669"/>
    <property type="project" value="InterPro"/>
</dbReference>
<dbReference type="GO" id="GO:0005886">
    <property type="term" value="C:plasma membrane"/>
    <property type="evidence" value="ECO:0007669"/>
    <property type="project" value="UniProtKB-SubCell"/>
</dbReference>
<feature type="transmembrane region" description="Helical" evidence="10">
    <location>
        <begin position="524"/>
        <end position="546"/>
    </location>
</feature>
<dbReference type="AlphaFoldDB" id="E2BWZ6"/>
<evidence type="ECO:0000256" key="5">
    <source>
        <dbReference type="ARBA" id="ARBA00022725"/>
    </source>
</evidence>
<dbReference type="PANTHER" id="PTHR21137:SF35">
    <property type="entry name" value="ODORANT RECEPTOR 19A-RELATED"/>
    <property type="match status" value="1"/>
</dbReference>
<dbReference type="EMBL" id="GL451188">
    <property type="protein sequence ID" value="EFN79860.1"/>
    <property type="molecule type" value="Genomic_DNA"/>
</dbReference>
<dbReference type="GO" id="GO:0005549">
    <property type="term" value="F:odorant binding"/>
    <property type="evidence" value="ECO:0007669"/>
    <property type="project" value="InterPro"/>
</dbReference>
<organism evidence="12">
    <name type="scientific">Harpegnathos saltator</name>
    <name type="common">Jerdon's jumping ant</name>
    <dbReference type="NCBI Taxonomy" id="610380"/>
    <lineage>
        <taxon>Eukaryota</taxon>
        <taxon>Metazoa</taxon>
        <taxon>Ecdysozoa</taxon>
        <taxon>Arthropoda</taxon>
        <taxon>Hexapoda</taxon>
        <taxon>Insecta</taxon>
        <taxon>Pterygota</taxon>
        <taxon>Neoptera</taxon>
        <taxon>Endopterygota</taxon>
        <taxon>Hymenoptera</taxon>
        <taxon>Apocrita</taxon>
        <taxon>Aculeata</taxon>
        <taxon>Formicoidea</taxon>
        <taxon>Formicidae</taxon>
        <taxon>Ponerinae</taxon>
        <taxon>Ponerini</taxon>
        <taxon>Harpegnathos</taxon>
    </lineage>
</organism>
<keyword evidence="9" id="KW-0807">Transducer</keyword>
<keyword evidence="3" id="KW-0716">Sensory transduction</keyword>